<evidence type="ECO:0000313" key="1">
    <source>
        <dbReference type="EMBL" id="OGY91445.1"/>
    </source>
</evidence>
<name>A0A1G2BQL6_9BACT</name>
<evidence type="ECO:0000313" key="2">
    <source>
        <dbReference type="Proteomes" id="UP000177349"/>
    </source>
</evidence>
<proteinExistence type="predicted"/>
<dbReference type="AlphaFoldDB" id="A0A1G2BQL6"/>
<sequence>MNRTVTLLTMDNLSNETGVRMGVARLIKFIEQFEYVVKIEHIWNGQPTSLPDTELCIVRLCRIQDDRIRIQNAHRCAELGHLCIIEENGVPYVVGADGSLSRKDEEFYTQIVEFLERRADRLVRLHRIA</sequence>
<comment type="caution">
    <text evidence="1">The sequence shown here is derived from an EMBL/GenBank/DDBJ whole genome shotgun (WGS) entry which is preliminary data.</text>
</comment>
<organism evidence="1 2">
    <name type="scientific">Candidatus Komeilibacteria bacterium RIFCSPLOWO2_01_FULL_53_11</name>
    <dbReference type="NCBI Taxonomy" id="1798552"/>
    <lineage>
        <taxon>Bacteria</taxon>
        <taxon>Candidatus Komeiliibacteriota</taxon>
    </lineage>
</organism>
<accession>A0A1G2BQL6</accession>
<gene>
    <name evidence="1" type="ORF">A3B31_02040</name>
</gene>
<dbReference type="EMBL" id="MHKN01000042">
    <property type="protein sequence ID" value="OGY91445.1"/>
    <property type="molecule type" value="Genomic_DNA"/>
</dbReference>
<protein>
    <submittedName>
        <fullName evidence="1">Uncharacterized protein</fullName>
    </submittedName>
</protein>
<dbReference type="Proteomes" id="UP000177349">
    <property type="component" value="Unassembled WGS sequence"/>
</dbReference>
<reference evidence="1 2" key="1">
    <citation type="journal article" date="2016" name="Nat. Commun.">
        <title>Thousands of microbial genomes shed light on interconnected biogeochemical processes in an aquifer system.</title>
        <authorList>
            <person name="Anantharaman K."/>
            <person name="Brown C.T."/>
            <person name="Hug L.A."/>
            <person name="Sharon I."/>
            <person name="Castelle C.J."/>
            <person name="Probst A.J."/>
            <person name="Thomas B.C."/>
            <person name="Singh A."/>
            <person name="Wilkins M.J."/>
            <person name="Karaoz U."/>
            <person name="Brodie E.L."/>
            <person name="Williams K.H."/>
            <person name="Hubbard S.S."/>
            <person name="Banfield J.F."/>
        </authorList>
    </citation>
    <scope>NUCLEOTIDE SEQUENCE [LARGE SCALE GENOMIC DNA]</scope>
</reference>